<proteinExistence type="predicted"/>
<evidence type="ECO:0000256" key="1">
    <source>
        <dbReference type="SAM" id="Coils"/>
    </source>
</evidence>
<dbReference type="InterPro" id="IPR034660">
    <property type="entry name" value="DinB/YfiT-like"/>
</dbReference>
<protein>
    <submittedName>
        <fullName evidence="2">DUF1572 family protein</fullName>
    </submittedName>
</protein>
<feature type="coiled-coil region" evidence="1">
    <location>
        <begin position="7"/>
        <end position="34"/>
    </location>
</feature>
<dbReference type="Proteomes" id="UP001597511">
    <property type="component" value="Unassembled WGS sequence"/>
</dbReference>
<keyword evidence="1" id="KW-0175">Coiled coil</keyword>
<dbReference type="RefSeq" id="WP_386096258.1">
    <property type="nucleotide sequence ID" value="NZ_JBHUOZ010000001.1"/>
</dbReference>
<gene>
    <name evidence="2" type="ORF">ACFS6H_05965</name>
</gene>
<evidence type="ECO:0000313" key="3">
    <source>
        <dbReference type="Proteomes" id="UP001597511"/>
    </source>
</evidence>
<keyword evidence="3" id="KW-1185">Reference proteome</keyword>
<name>A0ABW6A6F8_9BACT</name>
<comment type="caution">
    <text evidence="2">The sequence shown here is derived from an EMBL/GenBank/DDBJ whole genome shotgun (WGS) entry which is preliminary data.</text>
</comment>
<evidence type="ECO:0000313" key="2">
    <source>
        <dbReference type="EMBL" id="MFD2919253.1"/>
    </source>
</evidence>
<dbReference type="SUPFAM" id="SSF109854">
    <property type="entry name" value="DinB/YfiT-like putative metalloenzymes"/>
    <property type="match status" value="1"/>
</dbReference>
<dbReference type="Gene3D" id="1.20.120.450">
    <property type="entry name" value="dinb family like domain"/>
    <property type="match status" value="1"/>
</dbReference>
<sequence length="148" mass="17032">MLTDTLRSLFSRDLNKLKEELELYKDEANIWRIDGNILNAAGNLCLHLVGNLNTYIGGVLGQSGYIRNRPEEFSLKDIPRSELISKIEKTIEVLNATLPLITEEQMQEEYPQHIDGNKLTTGYFLVHLATHLGYHLGQVNYHRRLLDR</sequence>
<accession>A0ABW6A6F8</accession>
<organism evidence="2 3">
    <name type="scientific">Terrimonas rubra</name>
    <dbReference type="NCBI Taxonomy" id="1035890"/>
    <lineage>
        <taxon>Bacteria</taxon>
        <taxon>Pseudomonadati</taxon>
        <taxon>Bacteroidota</taxon>
        <taxon>Chitinophagia</taxon>
        <taxon>Chitinophagales</taxon>
        <taxon>Chitinophagaceae</taxon>
        <taxon>Terrimonas</taxon>
    </lineage>
</organism>
<reference evidence="3" key="1">
    <citation type="journal article" date="2019" name="Int. J. Syst. Evol. Microbiol.">
        <title>The Global Catalogue of Microorganisms (GCM) 10K type strain sequencing project: providing services to taxonomists for standard genome sequencing and annotation.</title>
        <authorList>
            <consortium name="The Broad Institute Genomics Platform"/>
            <consortium name="The Broad Institute Genome Sequencing Center for Infectious Disease"/>
            <person name="Wu L."/>
            <person name="Ma J."/>
        </authorList>
    </citation>
    <scope>NUCLEOTIDE SEQUENCE [LARGE SCALE GENOMIC DNA]</scope>
    <source>
        <strain evidence="3">KCTC 23299</strain>
    </source>
</reference>
<dbReference type="EMBL" id="JBHUOZ010000001">
    <property type="protein sequence ID" value="MFD2919253.1"/>
    <property type="molecule type" value="Genomic_DNA"/>
</dbReference>
<dbReference type="InterPro" id="IPR011466">
    <property type="entry name" value="DUF1572"/>
</dbReference>
<dbReference type="Pfam" id="PF07609">
    <property type="entry name" value="DUF1572"/>
    <property type="match status" value="1"/>
</dbReference>